<dbReference type="InterPro" id="IPR036396">
    <property type="entry name" value="Cyt_P450_sf"/>
</dbReference>
<evidence type="ECO:0000256" key="5">
    <source>
        <dbReference type="ARBA" id="ARBA00023004"/>
    </source>
</evidence>
<comment type="caution">
    <text evidence="9">The sequence shown here is derived from an EMBL/GenBank/DDBJ whole genome shotgun (WGS) entry which is preliminary data.</text>
</comment>
<dbReference type="PANTHER" id="PTHR46696">
    <property type="entry name" value="P450, PUTATIVE (EUROFUNG)-RELATED"/>
    <property type="match status" value="1"/>
</dbReference>
<dbReference type="InterPro" id="IPR002397">
    <property type="entry name" value="Cyt_P450_B"/>
</dbReference>
<sequence>MASDPHFPFSRQHGTDPAPEFQERLTFCPVARVELWDKSHPWLVVKHEDVREVLTDLRLSKNRQREGFPEMSAGGKAAAKNRPTFVDMDPPDHMHQRQMVAAFFTPEYVERRKPWIRGIVQHYLNEFINTRKGQNSIDLIEHFALRVPSHIIYDILGVPLKDVDYLTQCNATRTNGSATASAAQEANTELLDYFAKLIDKKIESPEPSNDVISSLVSNELANGQLEKKDVVQISFLLLVAGNLTMINMIALGVITLLEHPDQLDTLIRDPSLSKAFVEELCRFHTASSFATRRVAKVDIKIRGQEVKAGEGIIASNQAANRDPDVFPDPNVFDIFRKRGSEEALGFGWGDHRCIAESLARAELEAVFSTLFQTLPTLKLAIPSSEIKWSAANKDIGVMASANLTSLAGFPANGFLETTVLYPWPSTLLKVNTSSLKWLASLAGDTFLTRTFQWYTLFGPRLGRESLTGVLKYISAEGSGVLVLLSEVCKMPFWSTLECAWYANSRVFGIQLLNAMDC</sequence>
<evidence type="ECO:0000313" key="9">
    <source>
        <dbReference type="EMBL" id="KAF9743346.1"/>
    </source>
</evidence>
<evidence type="ECO:0000256" key="2">
    <source>
        <dbReference type="ARBA" id="ARBA00022617"/>
    </source>
</evidence>
<keyword evidence="3 7" id="KW-0479">Metal-binding</keyword>
<dbReference type="PROSITE" id="PS00086">
    <property type="entry name" value="CYTOCHROME_P450"/>
    <property type="match status" value="1"/>
</dbReference>
<keyword evidence="2 7" id="KW-0349">Heme</keyword>
<dbReference type="InterPro" id="IPR017972">
    <property type="entry name" value="Cyt_P450_CS"/>
</dbReference>
<dbReference type="PRINTS" id="PR00359">
    <property type="entry name" value="BP450"/>
</dbReference>
<organism evidence="9 10">
    <name type="scientific">Bionectria ochroleuca</name>
    <name type="common">Gliocladium roseum</name>
    <dbReference type="NCBI Taxonomy" id="29856"/>
    <lineage>
        <taxon>Eukaryota</taxon>
        <taxon>Fungi</taxon>
        <taxon>Dikarya</taxon>
        <taxon>Ascomycota</taxon>
        <taxon>Pezizomycotina</taxon>
        <taxon>Sordariomycetes</taxon>
        <taxon>Hypocreomycetidae</taxon>
        <taxon>Hypocreales</taxon>
        <taxon>Bionectriaceae</taxon>
        <taxon>Clonostachys</taxon>
    </lineage>
</organism>
<dbReference type="GO" id="GO:0005506">
    <property type="term" value="F:iron ion binding"/>
    <property type="evidence" value="ECO:0007669"/>
    <property type="project" value="InterPro"/>
</dbReference>
<keyword evidence="4 7" id="KW-0560">Oxidoreductase</keyword>
<dbReference type="Proteomes" id="UP000616885">
    <property type="component" value="Unassembled WGS sequence"/>
</dbReference>
<dbReference type="GO" id="GO:0020037">
    <property type="term" value="F:heme binding"/>
    <property type="evidence" value="ECO:0007669"/>
    <property type="project" value="InterPro"/>
</dbReference>
<protein>
    <recommendedName>
        <fullName evidence="11">Cytochrome P450</fullName>
    </recommendedName>
</protein>
<evidence type="ECO:0000256" key="3">
    <source>
        <dbReference type="ARBA" id="ARBA00022723"/>
    </source>
</evidence>
<keyword evidence="6 7" id="KW-0503">Monooxygenase</keyword>
<gene>
    <name evidence="9" type="ORF">IM811_006437</name>
</gene>
<proteinExistence type="inferred from homology"/>
<accession>A0A8H7K560</accession>
<dbReference type="AlphaFoldDB" id="A0A8H7K560"/>
<comment type="similarity">
    <text evidence="1 7">Belongs to the cytochrome P450 family.</text>
</comment>
<dbReference type="GO" id="GO:0016705">
    <property type="term" value="F:oxidoreductase activity, acting on paired donors, with incorporation or reduction of molecular oxygen"/>
    <property type="evidence" value="ECO:0007669"/>
    <property type="project" value="InterPro"/>
</dbReference>
<feature type="region of interest" description="Disordered" evidence="8">
    <location>
        <begin position="1"/>
        <end position="20"/>
    </location>
</feature>
<keyword evidence="5 7" id="KW-0408">Iron</keyword>
<dbReference type="SUPFAM" id="SSF48264">
    <property type="entry name" value="Cytochrome P450"/>
    <property type="match status" value="1"/>
</dbReference>
<dbReference type="Pfam" id="PF00067">
    <property type="entry name" value="p450"/>
    <property type="match status" value="1"/>
</dbReference>
<evidence type="ECO:0008006" key="11">
    <source>
        <dbReference type="Google" id="ProtNLM"/>
    </source>
</evidence>
<evidence type="ECO:0000256" key="6">
    <source>
        <dbReference type="ARBA" id="ARBA00023033"/>
    </source>
</evidence>
<dbReference type="Gene3D" id="1.10.630.10">
    <property type="entry name" value="Cytochrome P450"/>
    <property type="match status" value="1"/>
</dbReference>
<dbReference type="GO" id="GO:0004497">
    <property type="term" value="F:monooxygenase activity"/>
    <property type="evidence" value="ECO:0007669"/>
    <property type="project" value="UniProtKB-KW"/>
</dbReference>
<name>A0A8H7K560_BIOOC</name>
<dbReference type="CDD" id="cd11030">
    <property type="entry name" value="CYP105-like"/>
    <property type="match status" value="1"/>
</dbReference>
<evidence type="ECO:0000256" key="7">
    <source>
        <dbReference type="RuleBase" id="RU000461"/>
    </source>
</evidence>
<dbReference type="InterPro" id="IPR001128">
    <property type="entry name" value="Cyt_P450"/>
</dbReference>
<dbReference type="FunFam" id="1.10.630.10:FF:000018">
    <property type="entry name" value="Cytochrome P450 monooxygenase"/>
    <property type="match status" value="1"/>
</dbReference>
<dbReference type="EMBL" id="JADCTT010000017">
    <property type="protein sequence ID" value="KAF9743346.1"/>
    <property type="molecule type" value="Genomic_DNA"/>
</dbReference>
<evidence type="ECO:0000256" key="8">
    <source>
        <dbReference type="SAM" id="MobiDB-lite"/>
    </source>
</evidence>
<dbReference type="PANTHER" id="PTHR46696:SF6">
    <property type="entry name" value="P450, PUTATIVE (EUROFUNG)-RELATED"/>
    <property type="match status" value="1"/>
</dbReference>
<evidence type="ECO:0000313" key="10">
    <source>
        <dbReference type="Proteomes" id="UP000616885"/>
    </source>
</evidence>
<reference evidence="9" key="1">
    <citation type="submission" date="2020-10" db="EMBL/GenBank/DDBJ databases">
        <title>High-Quality Genome Resource of Clonostachys rosea strain S41 by Oxford Nanopore Long-Read Sequencing.</title>
        <authorList>
            <person name="Wang H."/>
        </authorList>
    </citation>
    <scope>NUCLEOTIDE SEQUENCE</scope>
    <source>
        <strain evidence="9">S41</strain>
    </source>
</reference>
<evidence type="ECO:0000256" key="4">
    <source>
        <dbReference type="ARBA" id="ARBA00023002"/>
    </source>
</evidence>
<evidence type="ECO:0000256" key="1">
    <source>
        <dbReference type="ARBA" id="ARBA00010617"/>
    </source>
</evidence>